<name>A0A292ZBK6_SPHSA</name>
<dbReference type="RefSeq" id="WP_099185378.1">
    <property type="nucleotide sequence ID" value="NZ_BEWI01000030.1"/>
</dbReference>
<gene>
    <name evidence="2" type="ORF">SFOMI_0687</name>
</gene>
<organism evidence="2 3">
    <name type="scientific">Sphingobium fuliginis (strain ATCC 27551)</name>
    <dbReference type="NCBI Taxonomy" id="336203"/>
    <lineage>
        <taxon>Bacteria</taxon>
        <taxon>Pseudomonadati</taxon>
        <taxon>Pseudomonadota</taxon>
        <taxon>Alphaproteobacteria</taxon>
        <taxon>Sphingomonadales</taxon>
        <taxon>Sphingomonadaceae</taxon>
        <taxon>Sphingobium</taxon>
    </lineage>
</organism>
<evidence type="ECO:0000313" key="2">
    <source>
        <dbReference type="EMBL" id="GAY20165.1"/>
    </source>
</evidence>
<sequence>MKVAQRLWTIEKLIGLKDNINLNPIWQRGPAWKASRRVLLIDSILREMDVPKIYLRKLPAGSLYSYEAVDGQQRLRAIWDFVAPADGAAGFALSGAGALEPINGHVINGKTFAELEASLKQQLRGFKIGVGEIVSATNDEITTLFARLQMGMPLNPAELRNAALGPMRNIIQLTATSHEFFASAKINNDRSKYFDYASHAFAVAAWNGTRDIKSTDLRALQTEYAVADMEDILGLSSKVGDALNVLAEIDQHTRFRITRKWIYVDLLWVIMQLHEQGKSIDVQKITAKYDYFEERRRKYTSEPDLLLNSRRRDAAPNDRALYEYIYAFRTDGASKTNLQKRNKALRKFLRDVEVD</sequence>
<accession>A0A292ZBK6</accession>
<dbReference type="PANTHER" id="PTHR39639:SF1">
    <property type="entry name" value="DUF262 DOMAIN-CONTAINING PROTEIN"/>
    <property type="match status" value="1"/>
</dbReference>
<dbReference type="Proteomes" id="UP000221538">
    <property type="component" value="Unassembled WGS sequence"/>
</dbReference>
<protein>
    <recommendedName>
        <fullName evidence="1">GmrSD restriction endonucleases N-terminal domain-containing protein</fullName>
    </recommendedName>
</protein>
<evidence type="ECO:0000313" key="3">
    <source>
        <dbReference type="Proteomes" id="UP000221538"/>
    </source>
</evidence>
<dbReference type="InterPro" id="IPR004919">
    <property type="entry name" value="GmrSD_N"/>
</dbReference>
<dbReference type="AlphaFoldDB" id="A0A292ZBK6"/>
<dbReference type="Pfam" id="PF03235">
    <property type="entry name" value="GmrSD_N"/>
    <property type="match status" value="1"/>
</dbReference>
<evidence type="ECO:0000259" key="1">
    <source>
        <dbReference type="Pfam" id="PF03235"/>
    </source>
</evidence>
<comment type="caution">
    <text evidence="2">The sequence shown here is derived from an EMBL/GenBank/DDBJ whole genome shotgun (WGS) entry which is preliminary data.</text>
</comment>
<dbReference type="PANTHER" id="PTHR39639">
    <property type="entry name" value="CHROMOSOME 16, WHOLE GENOME SHOTGUN SEQUENCE"/>
    <property type="match status" value="1"/>
</dbReference>
<reference evidence="2 3" key="2">
    <citation type="journal article" date="2013" name="Environ. Sci. Technol.">
        <title>The 4-tert-butylphenol-utilizing bacterium Sphingobium fuliginis OMI can degrade bisphenols via phenolic ring hydroxylation and meta-cleavage pathway.</title>
        <authorList>
            <person name="Ogata Y."/>
            <person name="Goda S."/>
            <person name="Toyama T."/>
            <person name="Sei K."/>
            <person name="Ike M."/>
        </authorList>
    </citation>
    <scope>NUCLEOTIDE SEQUENCE [LARGE SCALE GENOMIC DNA]</scope>
    <source>
        <strain evidence="2 3">OMI</strain>
    </source>
</reference>
<reference evidence="2 3" key="1">
    <citation type="journal article" date="2013" name="Biodegradation">
        <title>Occurrence of 4-tert-butylphenol (4-t-BP) biodegradation in an aquatic sample caused by the presence of Spirodela polyrrhiza and isolation of a 4-t-BP-utilizing bacterium.</title>
        <authorList>
            <person name="Ogata Y."/>
            <person name="Toyama T."/>
            <person name="Yu N."/>
            <person name="Wang X."/>
            <person name="Sei K."/>
            <person name="Ike M."/>
        </authorList>
    </citation>
    <scope>NUCLEOTIDE SEQUENCE [LARGE SCALE GENOMIC DNA]</scope>
    <source>
        <strain evidence="2 3">OMI</strain>
    </source>
</reference>
<proteinExistence type="predicted"/>
<dbReference type="EMBL" id="BEWI01000030">
    <property type="protein sequence ID" value="GAY20165.1"/>
    <property type="molecule type" value="Genomic_DNA"/>
</dbReference>
<feature type="domain" description="GmrSD restriction endonucleases N-terminal" evidence="1">
    <location>
        <begin position="11"/>
        <end position="164"/>
    </location>
</feature>